<proteinExistence type="predicted"/>
<dbReference type="Gene3D" id="3.20.20.80">
    <property type="entry name" value="Glycosidases"/>
    <property type="match status" value="1"/>
</dbReference>
<dbReference type="InterPro" id="IPR015020">
    <property type="entry name" value="Rv2525c-like_Glyco_Hydro-like"/>
</dbReference>
<dbReference type="InterPro" id="IPR007253">
    <property type="entry name" value="Cell_wall-bd_2"/>
</dbReference>
<evidence type="ECO:0000313" key="5">
    <source>
        <dbReference type="Proteomes" id="UP001499854"/>
    </source>
</evidence>
<organism evidence="4 5">
    <name type="scientific">Catenulispora subtropica</name>
    <dbReference type="NCBI Taxonomy" id="450798"/>
    <lineage>
        <taxon>Bacteria</taxon>
        <taxon>Bacillati</taxon>
        <taxon>Actinomycetota</taxon>
        <taxon>Actinomycetes</taxon>
        <taxon>Catenulisporales</taxon>
        <taxon>Catenulisporaceae</taxon>
        <taxon>Catenulispora</taxon>
    </lineage>
</organism>
<accession>A0ABN2S0P0</accession>
<keyword evidence="5" id="KW-1185">Reference proteome</keyword>
<feature type="chain" id="PRO_5046222444" description="Rv2525c-like glycoside hydrolase-like domain-containing protein" evidence="2">
    <location>
        <begin position="30"/>
        <end position="688"/>
    </location>
</feature>
<evidence type="ECO:0000313" key="4">
    <source>
        <dbReference type="EMBL" id="GAA1978343.1"/>
    </source>
</evidence>
<sequence>MASVAGSRALRWLVCCSAAALLAGTAVQASGVVRPEPVNVSTAYAGPGFDPCWAPGDAEMDAWLQSPYRAIGVYLGGPRYATGCRAANSANLTPAWVRRQAAKGWRFLPIYVGSQAWYPAAAAKPSAKNPPGPKPPKPGGEPGGKPGVELQRKSKPDLAPDAVPHLSDFDALTTDTAYARAVAEADDAVRIASDLGFAPGAVLYNDMEGYPGTYRARVLAYSRGWTAELHRLGYRSGWYSSADSGIRDQSRAYGPDSPDVVDIADWNGNDSVDDPSVEPTQWRNHQRAHQTAGDHQETWGGVTLSVDSDWIDVGTADRGTVERLAGWDRDETAVAVSRRAFDCARCMNAGHDQAESAVLSRNDAYADALGGAALAAQFNGPLLLTPSSRLGRPAAAELHRVLAPGSTVFLLGGPRALSPQVEDAVRAEGFVPVRIAGRDRYETAVQIARTVSPGRPPSSILVVPGTDFRSALAASAAAGALGAATTKAELADAQPDGPGDQPDAQPGDQQPPARHGAAVVLTDAATMPPATAAYLATLNPRTTKLYAIGAEASTALTSSQRSWKPAGDFATVTDPDHHVSATAVAVATAFFPQATSVVITSAHDWPDALAGSALAARWNAPLLFTDRNALPHPTERYLAARTKPITTEIIIGGEKNVTLKTATAVGDATTPAGLWDLVDTQGEIVLHP</sequence>
<feature type="domain" description="Rv2525c-like glycoside hydrolase-like" evidence="3">
    <location>
        <begin position="61"/>
        <end position="310"/>
    </location>
</feature>
<dbReference type="Gene3D" id="3.40.50.12090">
    <property type="match status" value="1"/>
</dbReference>
<dbReference type="RefSeq" id="WP_344658956.1">
    <property type="nucleotide sequence ID" value="NZ_BAAAQM010000024.1"/>
</dbReference>
<dbReference type="SUPFAM" id="SSF51445">
    <property type="entry name" value="(Trans)glycosidases"/>
    <property type="match status" value="1"/>
</dbReference>
<evidence type="ECO:0000256" key="1">
    <source>
        <dbReference type="SAM" id="MobiDB-lite"/>
    </source>
</evidence>
<reference evidence="4 5" key="1">
    <citation type="journal article" date="2019" name="Int. J. Syst. Evol. Microbiol.">
        <title>The Global Catalogue of Microorganisms (GCM) 10K type strain sequencing project: providing services to taxonomists for standard genome sequencing and annotation.</title>
        <authorList>
            <consortium name="The Broad Institute Genomics Platform"/>
            <consortium name="The Broad Institute Genome Sequencing Center for Infectious Disease"/>
            <person name="Wu L."/>
            <person name="Ma J."/>
        </authorList>
    </citation>
    <scope>NUCLEOTIDE SEQUENCE [LARGE SCALE GENOMIC DNA]</scope>
    <source>
        <strain evidence="4 5">JCM 16013</strain>
    </source>
</reference>
<name>A0ABN2S0P0_9ACTN</name>
<evidence type="ECO:0000259" key="3">
    <source>
        <dbReference type="Pfam" id="PF08924"/>
    </source>
</evidence>
<dbReference type="Proteomes" id="UP001499854">
    <property type="component" value="Unassembled WGS sequence"/>
</dbReference>
<feature type="compositionally biased region" description="Pro residues" evidence="1">
    <location>
        <begin position="128"/>
        <end position="139"/>
    </location>
</feature>
<dbReference type="PANTHER" id="PTHR30032">
    <property type="entry name" value="N-ACETYLMURAMOYL-L-ALANINE AMIDASE-RELATED"/>
    <property type="match status" value="1"/>
</dbReference>
<keyword evidence="2" id="KW-0732">Signal</keyword>
<dbReference type="EMBL" id="BAAAQM010000024">
    <property type="protein sequence ID" value="GAA1978343.1"/>
    <property type="molecule type" value="Genomic_DNA"/>
</dbReference>
<comment type="caution">
    <text evidence="4">The sequence shown here is derived from an EMBL/GenBank/DDBJ whole genome shotgun (WGS) entry which is preliminary data.</text>
</comment>
<dbReference type="InterPro" id="IPR017853">
    <property type="entry name" value="GH"/>
</dbReference>
<feature type="region of interest" description="Disordered" evidence="1">
    <location>
        <begin position="487"/>
        <end position="515"/>
    </location>
</feature>
<gene>
    <name evidence="4" type="ORF">GCM10009838_43960</name>
</gene>
<evidence type="ECO:0000256" key="2">
    <source>
        <dbReference type="SAM" id="SignalP"/>
    </source>
</evidence>
<feature type="region of interest" description="Disordered" evidence="1">
    <location>
        <begin position="123"/>
        <end position="161"/>
    </location>
</feature>
<dbReference type="InterPro" id="IPR051922">
    <property type="entry name" value="Bact_Sporulation_Assoc"/>
</dbReference>
<dbReference type="Pfam" id="PF04122">
    <property type="entry name" value="CW_binding_2"/>
    <property type="match status" value="3"/>
</dbReference>
<protein>
    <recommendedName>
        <fullName evidence="3">Rv2525c-like glycoside hydrolase-like domain-containing protein</fullName>
    </recommendedName>
</protein>
<feature type="compositionally biased region" description="Low complexity" evidence="1">
    <location>
        <begin position="491"/>
        <end position="513"/>
    </location>
</feature>
<feature type="signal peptide" evidence="2">
    <location>
        <begin position="1"/>
        <end position="29"/>
    </location>
</feature>
<dbReference type="PANTHER" id="PTHR30032:SF8">
    <property type="entry name" value="GERMINATION-SPECIFIC N-ACETYLMURAMOYL-L-ALANINE AMIDASE"/>
    <property type="match status" value="1"/>
</dbReference>
<dbReference type="Pfam" id="PF08924">
    <property type="entry name" value="Rv2525c_GlyHyd-like"/>
    <property type="match status" value="1"/>
</dbReference>